<dbReference type="InterPro" id="IPR001734">
    <property type="entry name" value="Na/solute_symporter"/>
</dbReference>
<dbReference type="InterPro" id="IPR038377">
    <property type="entry name" value="Na/Glc_symporter_sf"/>
</dbReference>
<feature type="transmembrane region" description="Helical" evidence="12">
    <location>
        <begin position="102"/>
        <end position="122"/>
    </location>
</feature>
<feature type="transmembrane region" description="Helical" evidence="12">
    <location>
        <begin position="256"/>
        <end position="275"/>
    </location>
</feature>
<dbReference type="RefSeq" id="XP_019550433.3">
    <property type="nucleotide sequence ID" value="XM_019694888.3"/>
</dbReference>
<dbReference type="Gene3D" id="1.20.1730.10">
    <property type="entry name" value="Sodium/glucose cotransporter"/>
    <property type="match status" value="1"/>
</dbReference>
<dbReference type="Proteomes" id="UP000069940">
    <property type="component" value="Unassembled WGS sequence"/>
</dbReference>
<feature type="transmembrane region" description="Helical" evidence="12">
    <location>
        <begin position="207"/>
        <end position="225"/>
    </location>
</feature>
<sequence length="591" mass="64300">MDPTAASTIASGAVVTTAGQLALRFTLLDYGIFIVLLAISVVIGVYFGFYSKIKQNNVEEYLLGGKSMPKFPVAASLIATSVSGITFLGIPAEIYSYGTQIWLFLLSAVVLGIVMHYVYLPVFHDMQLTSCFSYLELRFDRIVRLTASFVYALSTLFFIPVVIYVPALAFSQVSGVNLHLITPILCIICIFYTTVGGLRAVVWADTIQFLLMLVAIFSIIGLGLSDIGGVSEVWTRAQHGGRLDFFNFNPDPTLRTSFWTVTLGLTTNWIVIFGINQACIQRFLAVPTRKAAKNSLNIYIIGLMIINSLACFIGLLVYAKYESCDPVSTHQVKKLDQIVPFYVMDAGGRIPGLPGLFIAGVFSAALSTMSSGLNTLAGTIYEDFIRPCRPHASEQSSSTAMKVIVVLLGVIVIILVFVVEKLGSIIQMAISCTGVISGSILGMFTIGMVSTKANTKGVVSGVVASISSMITLWITSLGKLNYPFLPFRSDGCDEDIFTSTMNQTTNVNPPTSEEQLPFIFRISFMYYALIGVLIFTTVAYPVSLFTGGGKVVDQRLLTPFARSKSKSKISVELHVKKATDQLLNGETKDKV</sequence>
<evidence type="ECO:0000256" key="10">
    <source>
        <dbReference type="ARBA" id="ARBA00023201"/>
    </source>
</evidence>
<dbReference type="NCBIfam" id="TIGR00813">
    <property type="entry name" value="sss"/>
    <property type="match status" value="1"/>
</dbReference>
<evidence type="ECO:0000256" key="5">
    <source>
        <dbReference type="ARBA" id="ARBA00022692"/>
    </source>
</evidence>
<keyword evidence="5 12" id="KW-0812">Transmembrane</keyword>
<keyword evidence="9 12" id="KW-0472">Membrane</keyword>
<feature type="transmembrane region" description="Helical" evidence="12">
    <location>
        <begin position="176"/>
        <end position="195"/>
    </location>
</feature>
<dbReference type="CDD" id="cd11492">
    <property type="entry name" value="SLC5sbd_NIS-SMVT"/>
    <property type="match status" value="1"/>
</dbReference>
<evidence type="ECO:0000256" key="1">
    <source>
        <dbReference type="ARBA" id="ARBA00004651"/>
    </source>
</evidence>
<evidence type="ECO:0000256" key="12">
    <source>
        <dbReference type="SAM" id="Phobius"/>
    </source>
</evidence>
<dbReference type="GeneID" id="109420520"/>
<feature type="transmembrane region" description="Helical" evidence="12">
    <location>
        <begin position="71"/>
        <end position="90"/>
    </location>
</feature>
<feature type="transmembrane region" description="Helical" evidence="12">
    <location>
        <begin position="399"/>
        <end position="419"/>
    </location>
</feature>
<dbReference type="PROSITE" id="PS50283">
    <property type="entry name" value="NA_SOLUT_SYMP_3"/>
    <property type="match status" value="1"/>
</dbReference>
<feature type="transmembrane region" description="Helical" evidence="12">
    <location>
        <begin position="296"/>
        <end position="319"/>
    </location>
</feature>
<feature type="transmembrane region" description="Helical" evidence="12">
    <location>
        <begin position="356"/>
        <end position="378"/>
    </location>
</feature>
<evidence type="ECO:0000313" key="13">
    <source>
        <dbReference type="EnsemblMetazoa" id="AALFPA23_018750.P27551"/>
    </source>
</evidence>
<accession>A0ABM1ZI97</accession>
<evidence type="ECO:0000256" key="3">
    <source>
        <dbReference type="ARBA" id="ARBA00022448"/>
    </source>
</evidence>
<proteinExistence type="inferred from homology"/>
<dbReference type="EnsemblMetazoa" id="AALFPA23_018750.R27551">
    <property type="protein sequence ID" value="AALFPA23_018750.P27551"/>
    <property type="gene ID" value="AALFPA23_018750"/>
</dbReference>
<keyword evidence="6 12" id="KW-1133">Transmembrane helix</keyword>
<organism evidence="13 14">
    <name type="scientific">Aedes albopictus</name>
    <name type="common">Asian tiger mosquito</name>
    <name type="synonym">Stegomyia albopicta</name>
    <dbReference type="NCBI Taxonomy" id="7160"/>
    <lineage>
        <taxon>Eukaryota</taxon>
        <taxon>Metazoa</taxon>
        <taxon>Ecdysozoa</taxon>
        <taxon>Arthropoda</taxon>
        <taxon>Hexapoda</taxon>
        <taxon>Insecta</taxon>
        <taxon>Pterygota</taxon>
        <taxon>Neoptera</taxon>
        <taxon>Endopterygota</taxon>
        <taxon>Diptera</taxon>
        <taxon>Nematocera</taxon>
        <taxon>Culicoidea</taxon>
        <taxon>Culicidae</taxon>
        <taxon>Culicinae</taxon>
        <taxon>Aedini</taxon>
        <taxon>Aedes</taxon>
        <taxon>Stegomyia</taxon>
    </lineage>
</organism>
<protein>
    <recommendedName>
        <fullName evidence="15">Sodium/solute symporter</fullName>
    </recommendedName>
</protein>
<comment type="subcellular location">
    <subcellularLocation>
        <location evidence="1">Cell membrane</location>
        <topology evidence="1">Multi-pass membrane protein</topology>
    </subcellularLocation>
</comment>
<keyword evidence="4" id="KW-1003">Cell membrane</keyword>
<name>A0ABM1ZI97_AEDAL</name>
<feature type="transmembrane region" description="Helical" evidence="12">
    <location>
        <begin position="524"/>
        <end position="545"/>
    </location>
</feature>
<evidence type="ECO:0000256" key="11">
    <source>
        <dbReference type="RuleBase" id="RU362091"/>
    </source>
</evidence>
<comment type="similarity">
    <text evidence="2 11">Belongs to the sodium:solute symporter (SSF) (TC 2.A.21) family.</text>
</comment>
<keyword evidence="7" id="KW-0915">Sodium</keyword>
<reference evidence="13" key="2">
    <citation type="submission" date="2025-05" db="UniProtKB">
        <authorList>
            <consortium name="EnsemblMetazoa"/>
        </authorList>
    </citation>
    <scope>IDENTIFICATION</scope>
    <source>
        <strain evidence="13">Foshan</strain>
    </source>
</reference>
<dbReference type="PANTHER" id="PTHR42985:SF21">
    <property type="entry name" value="SODIUM-DEPENDENT MULTIVITAMIN TRANSPORTER-LIKE PROTEIN"/>
    <property type="match status" value="1"/>
</dbReference>
<evidence type="ECO:0008006" key="15">
    <source>
        <dbReference type="Google" id="ProtNLM"/>
    </source>
</evidence>
<evidence type="ECO:0000256" key="8">
    <source>
        <dbReference type="ARBA" id="ARBA00023065"/>
    </source>
</evidence>
<evidence type="ECO:0000256" key="9">
    <source>
        <dbReference type="ARBA" id="ARBA00023136"/>
    </source>
</evidence>
<dbReference type="InterPro" id="IPR051163">
    <property type="entry name" value="Sodium:Solute_Symporter_SSF"/>
</dbReference>
<evidence type="ECO:0000256" key="7">
    <source>
        <dbReference type="ARBA" id="ARBA00023053"/>
    </source>
</evidence>
<feature type="transmembrane region" description="Helical" evidence="12">
    <location>
        <begin position="458"/>
        <end position="478"/>
    </location>
</feature>
<keyword evidence="14" id="KW-1185">Reference proteome</keyword>
<reference evidence="14" key="1">
    <citation type="journal article" date="2015" name="Proc. Natl. Acad. Sci. U.S.A.">
        <title>Genome sequence of the Asian Tiger mosquito, Aedes albopictus, reveals insights into its biology, genetics, and evolution.</title>
        <authorList>
            <person name="Chen X.G."/>
            <person name="Jiang X."/>
            <person name="Gu J."/>
            <person name="Xu M."/>
            <person name="Wu Y."/>
            <person name="Deng Y."/>
            <person name="Zhang C."/>
            <person name="Bonizzoni M."/>
            <person name="Dermauw W."/>
            <person name="Vontas J."/>
            <person name="Armbruster P."/>
            <person name="Huang X."/>
            <person name="Yang Y."/>
            <person name="Zhang H."/>
            <person name="He W."/>
            <person name="Peng H."/>
            <person name="Liu Y."/>
            <person name="Wu K."/>
            <person name="Chen J."/>
            <person name="Lirakis M."/>
            <person name="Topalis P."/>
            <person name="Van Leeuwen T."/>
            <person name="Hall A.B."/>
            <person name="Jiang X."/>
            <person name="Thorpe C."/>
            <person name="Mueller R.L."/>
            <person name="Sun C."/>
            <person name="Waterhouse R.M."/>
            <person name="Yan G."/>
            <person name="Tu Z.J."/>
            <person name="Fang X."/>
            <person name="James A.A."/>
        </authorList>
    </citation>
    <scope>NUCLEOTIDE SEQUENCE [LARGE SCALE GENOMIC DNA]</scope>
    <source>
        <strain evidence="14">Foshan</strain>
    </source>
</reference>
<feature type="transmembrane region" description="Helical" evidence="12">
    <location>
        <begin position="142"/>
        <end position="164"/>
    </location>
</feature>
<keyword evidence="3" id="KW-0813">Transport</keyword>
<evidence type="ECO:0000256" key="2">
    <source>
        <dbReference type="ARBA" id="ARBA00006434"/>
    </source>
</evidence>
<feature type="transmembrane region" description="Helical" evidence="12">
    <location>
        <begin position="425"/>
        <end position="446"/>
    </location>
</feature>
<evidence type="ECO:0000256" key="4">
    <source>
        <dbReference type="ARBA" id="ARBA00022475"/>
    </source>
</evidence>
<dbReference type="PANTHER" id="PTHR42985">
    <property type="entry name" value="SODIUM-COUPLED MONOCARBOXYLATE TRANSPORTER"/>
    <property type="match status" value="1"/>
</dbReference>
<feature type="transmembrane region" description="Helical" evidence="12">
    <location>
        <begin position="30"/>
        <end position="50"/>
    </location>
</feature>
<evidence type="ECO:0000313" key="14">
    <source>
        <dbReference type="Proteomes" id="UP000069940"/>
    </source>
</evidence>
<keyword evidence="8" id="KW-0406">Ion transport</keyword>
<evidence type="ECO:0000256" key="6">
    <source>
        <dbReference type="ARBA" id="ARBA00022989"/>
    </source>
</evidence>
<dbReference type="Pfam" id="PF00474">
    <property type="entry name" value="SSF"/>
    <property type="match status" value="1"/>
</dbReference>
<keyword evidence="10" id="KW-0739">Sodium transport</keyword>